<dbReference type="KEGG" id="zga:ZOBELLIA_3765"/>
<dbReference type="Pfam" id="PF04932">
    <property type="entry name" value="Wzy_C"/>
    <property type="match status" value="1"/>
</dbReference>
<evidence type="ECO:0000256" key="3">
    <source>
        <dbReference type="ARBA" id="ARBA00022989"/>
    </source>
</evidence>
<feature type="transmembrane region" description="Helical" evidence="5">
    <location>
        <begin position="335"/>
        <end position="351"/>
    </location>
</feature>
<keyword evidence="2 5" id="KW-0812">Transmembrane</keyword>
<evidence type="ECO:0000256" key="2">
    <source>
        <dbReference type="ARBA" id="ARBA00022692"/>
    </source>
</evidence>
<evidence type="ECO:0000256" key="4">
    <source>
        <dbReference type="ARBA" id="ARBA00023136"/>
    </source>
</evidence>
<sequence length="393" mass="44373">MITKHLFSLNKVLKFSILGLFMLNIPSFILTYLNPVLSSALSYLSFGLLILFFLTNSRSEINKWLLVIGVLYFCIGSLSGQTYIPPFDVYLIEWVKYFIIVICGNEVVKRTTTKEMSIFLLIGASSIILQIFLFNNPLKDYGRYSGFFLNPNAGGFICILGYALSYSIKNRKFKFFAQWTFTLMGLLTFSRTFILLWVIINLISIKLSIKNANKLLLGAGLLFTLVAYNSFLPVKNQRLTQLAGTISGDSNAARDLNEGSRTETWAKFYEFVLDKPLFGNGSGSFGGGGLGGFLGAHNSYLKLIGEAGIIPFLLLVFYFIYLIKNGYHLFDHAPYLFFMAIALASILMTNHSFFKNGYLLFSALWIYAQINLLKRQKIIEPVNNMNARKTSLE</sequence>
<feature type="domain" description="O-antigen ligase-related" evidence="6">
    <location>
        <begin position="179"/>
        <end position="315"/>
    </location>
</feature>
<evidence type="ECO:0000256" key="5">
    <source>
        <dbReference type="SAM" id="Phobius"/>
    </source>
</evidence>
<feature type="transmembrane region" description="Helical" evidence="5">
    <location>
        <begin position="180"/>
        <end position="203"/>
    </location>
</feature>
<dbReference type="InterPro" id="IPR051533">
    <property type="entry name" value="WaaL-like"/>
</dbReference>
<dbReference type="HOGENOM" id="CLU_791982_0_0_10"/>
<dbReference type="InterPro" id="IPR007016">
    <property type="entry name" value="O-antigen_ligase-rel_domated"/>
</dbReference>
<keyword evidence="3 5" id="KW-1133">Transmembrane helix</keyword>
<reference evidence="7 8" key="2">
    <citation type="journal article" date="2012" name="Environ. Microbiol.">
        <title>Characterization of the first alginolytic operons in a marine bacterium: from their emergence in marine Flavobacteriia to their independent transfers to marine Proteobacteria and human gut Bacteroides.</title>
        <authorList>
            <person name="Thomas F."/>
            <person name="Barbeyron T."/>
            <person name="Tonon T."/>
            <person name="Genicot S."/>
            <person name="Czjzek M."/>
            <person name="Michel G."/>
        </authorList>
    </citation>
    <scope>NUCLEOTIDE SEQUENCE [LARGE SCALE GENOMIC DNA]</scope>
    <source>
        <strain evidence="8">DSM 12802 / CCUG 47099 / CIP 106680 / NCIMB 13871 / Dsij</strain>
    </source>
</reference>
<feature type="transmembrane region" description="Helical" evidence="5">
    <location>
        <begin position="12"/>
        <end position="30"/>
    </location>
</feature>
<dbReference type="AlphaFoldDB" id="G0L1U2"/>
<comment type="subcellular location">
    <subcellularLocation>
        <location evidence="1">Membrane</location>
        <topology evidence="1">Multi-pass membrane protein</topology>
    </subcellularLocation>
</comment>
<feature type="transmembrane region" description="Helical" evidence="5">
    <location>
        <begin position="215"/>
        <end position="232"/>
    </location>
</feature>
<accession>G0L1U2</accession>
<dbReference type="GO" id="GO:0016020">
    <property type="term" value="C:membrane"/>
    <property type="evidence" value="ECO:0007669"/>
    <property type="project" value="UniProtKB-SubCell"/>
</dbReference>
<dbReference type="STRING" id="63186.ZOBELLIA_3765"/>
<feature type="transmembrane region" description="Helical" evidence="5">
    <location>
        <begin position="147"/>
        <end position="168"/>
    </location>
</feature>
<dbReference type="PANTHER" id="PTHR37422:SF13">
    <property type="entry name" value="LIPOPOLYSACCHARIDE BIOSYNTHESIS PROTEIN PA4999-RELATED"/>
    <property type="match status" value="1"/>
</dbReference>
<evidence type="ECO:0000256" key="1">
    <source>
        <dbReference type="ARBA" id="ARBA00004141"/>
    </source>
</evidence>
<feature type="transmembrane region" description="Helical" evidence="5">
    <location>
        <begin position="64"/>
        <end position="84"/>
    </location>
</feature>
<proteinExistence type="predicted"/>
<organism evidence="7 8">
    <name type="scientific">Zobellia galactanivorans (strain DSM 12802 / CCUG 47099 / CIP 106680 / NCIMB 13871 / Dsij)</name>
    <dbReference type="NCBI Taxonomy" id="63186"/>
    <lineage>
        <taxon>Bacteria</taxon>
        <taxon>Pseudomonadati</taxon>
        <taxon>Bacteroidota</taxon>
        <taxon>Flavobacteriia</taxon>
        <taxon>Flavobacteriales</taxon>
        <taxon>Flavobacteriaceae</taxon>
        <taxon>Zobellia</taxon>
    </lineage>
</organism>
<dbReference type="Proteomes" id="UP000008898">
    <property type="component" value="Chromosome"/>
</dbReference>
<keyword evidence="4 5" id="KW-0472">Membrane</keyword>
<dbReference type="EMBL" id="FP476056">
    <property type="protein sequence ID" value="CAZ97903.1"/>
    <property type="molecule type" value="Genomic_DNA"/>
</dbReference>
<dbReference type="PANTHER" id="PTHR37422">
    <property type="entry name" value="TEICHURONIC ACID BIOSYNTHESIS PROTEIN TUAE"/>
    <property type="match status" value="1"/>
</dbReference>
<evidence type="ECO:0000313" key="7">
    <source>
        <dbReference type="EMBL" id="CAZ97903.1"/>
    </source>
</evidence>
<feature type="transmembrane region" description="Helical" evidence="5">
    <location>
        <begin position="36"/>
        <end position="55"/>
    </location>
</feature>
<protein>
    <submittedName>
        <fullName evidence="7">Conserved hypothetical membrane protein</fullName>
    </submittedName>
</protein>
<gene>
    <name evidence="7" type="ordered locus">zobellia_3765</name>
</gene>
<evidence type="ECO:0000259" key="6">
    <source>
        <dbReference type="Pfam" id="PF04932"/>
    </source>
</evidence>
<keyword evidence="8" id="KW-1185">Reference proteome</keyword>
<feature type="transmembrane region" description="Helical" evidence="5">
    <location>
        <begin position="303"/>
        <end position="323"/>
    </location>
</feature>
<reference evidence="8" key="1">
    <citation type="submission" date="2009-07" db="EMBL/GenBank/DDBJ databases">
        <title>Complete genome sequence of Zobellia galactanivorans Dsij.</title>
        <authorList>
            <consortium name="Genoscope - CEA"/>
        </authorList>
    </citation>
    <scope>NUCLEOTIDE SEQUENCE [LARGE SCALE GENOMIC DNA]</scope>
    <source>
        <strain evidence="8">DSM 12802 / CCUG 47099 / CIP 106680 / NCIMB 13871 / Dsij</strain>
    </source>
</reference>
<name>G0L1U2_ZOBGA</name>
<feature type="transmembrane region" description="Helical" evidence="5">
    <location>
        <begin position="116"/>
        <end position="135"/>
    </location>
</feature>
<evidence type="ECO:0000313" key="8">
    <source>
        <dbReference type="Proteomes" id="UP000008898"/>
    </source>
</evidence>
<dbReference type="PATRIC" id="fig|63186.3.peg.3686"/>